<dbReference type="InterPro" id="IPR051311">
    <property type="entry name" value="DedA_domain"/>
</dbReference>
<evidence type="ECO:0000256" key="1">
    <source>
        <dbReference type="SAM" id="Phobius"/>
    </source>
</evidence>
<dbReference type="Pfam" id="PF09335">
    <property type="entry name" value="VTT_dom"/>
    <property type="match status" value="1"/>
</dbReference>
<sequence>MTQSLWMMCLLLFLEGGTLSFLTTPTLIYYGRSHEPWMVGLLGSAASAAGSALQLLLLRWALSSRHRWMQRFIPSREKVEGVIRQYPSTSFLALLLARATPLPDAPLKVVAAVVEYPVTRYSLAVFLGSLPYFYVLALLGRALRRAQDLHIPTWVQVAAVAVIVVGFLVDHLRRRMKKAS</sequence>
<dbReference type="EMBL" id="VBPB01000105">
    <property type="protein sequence ID" value="TMQ72511.1"/>
    <property type="molecule type" value="Genomic_DNA"/>
</dbReference>
<evidence type="ECO:0000313" key="3">
    <source>
        <dbReference type="EMBL" id="TMQ72511.1"/>
    </source>
</evidence>
<evidence type="ECO:0000259" key="2">
    <source>
        <dbReference type="Pfam" id="PF09335"/>
    </source>
</evidence>
<dbReference type="GO" id="GO:0005886">
    <property type="term" value="C:plasma membrane"/>
    <property type="evidence" value="ECO:0007669"/>
    <property type="project" value="TreeGrafter"/>
</dbReference>
<feature type="transmembrane region" description="Helical" evidence="1">
    <location>
        <begin position="38"/>
        <end position="62"/>
    </location>
</feature>
<dbReference type="PANTHER" id="PTHR42709">
    <property type="entry name" value="ALKALINE PHOSPHATASE LIKE PROTEIN"/>
    <property type="match status" value="1"/>
</dbReference>
<keyword evidence="1" id="KW-0812">Transmembrane</keyword>
<evidence type="ECO:0000313" key="4">
    <source>
        <dbReference type="Proteomes" id="UP000319771"/>
    </source>
</evidence>
<reference evidence="3 4" key="1">
    <citation type="journal article" date="2019" name="Nat. Microbiol.">
        <title>Mediterranean grassland soil C-N compound turnover is dependent on rainfall and depth, and is mediated by genomically divergent microorganisms.</title>
        <authorList>
            <person name="Diamond S."/>
            <person name="Andeer P.F."/>
            <person name="Li Z."/>
            <person name="Crits-Christoph A."/>
            <person name="Burstein D."/>
            <person name="Anantharaman K."/>
            <person name="Lane K.R."/>
            <person name="Thomas B.C."/>
            <person name="Pan C."/>
            <person name="Northen T.R."/>
            <person name="Banfield J.F."/>
        </authorList>
    </citation>
    <scope>NUCLEOTIDE SEQUENCE [LARGE SCALE GENOMIC DNA]</scope>
    <source>
        <strain evidence="3">WS_11</strain>
    </source>
</reference>
<feature type="domain" description="VTT" evidence="2">
    <location>
        <begin position="25"/>
        <end position="141"/>
    </location>
</feature>
<dbReference type="InterPro" id="IPR032816">
    <property type="entry name" value="VTT_dom"/>
</dbReference>
<protein>
    <submittedName>
        <fullName evidence="3">VTT domain-containing protein</fullName>
    </submittedName>
</protein>
<gene>
    <name evidence="3" type="ORF">E6K81_07160</name>
</gene>
<name>A0A538U9D6_UNCEI</name>
<dbReference type="AlphaFoldDB" id="A0A538U9D6"/>
<proteinExistence type="predicted"/>
<keyword evidence="1" id="KW-0472">Membrane</keyword>
<comment type="caution">
    <text evidence="3">The sequence shown here is derived from an EMBL/GenBank/DDBJ whole genome shotgun (WGS) entry which is preliminary data.</text>
</comment>
<dbReference type="PANTHER" id="PTHR42709:SF11">
    <property type="entry name" value="DEDA FAMILY PROTEIN"/>
    <property type="match status" value="1"/>
</dbReference>
<dbReference type="Proteomes" id="UP000319771">
    <property type="component" value="Unassembled WGS sequence"/>
</dbReference>
<keyword evidence="1" id="KW-1133">Transmembrane helix</keyword>
<feature type="transmembrane region" description="Helical" evidence="1">
    <location>
        <begin position="123"/>
        <end position="143"/>
    </location>
</feature>
<organism evidence="3 4">
    <name type="scientific">Eiseniibacteriota bacterium</name>
    <dbReference type="NCBI Taxonomy" id="2212470"/>
    <lineage>
        <taxon>Bacteria</taxon>
        <taxon>Candidatus Eiseniibacteriota</taxon>
    </lineage>
</organism>
<feature type="transmembrane region" description="Helical" evidence="1">
    <location>
        <begin position="149"/>
        <end position="169"/>
    </location>
</feature>
<accession>A0A538U9D6</accession>